<evidence type="ECO:0000313" key="3">
    <source>
        <dbReference type="Proteomes" id="UP000504636"/>
    </source>
</evidence>
<evidence type="ECO:0000313" key="4">
    <source>
        <dbReference type="RefSeq" id="XP_033584925.1"/>
    </source>
</evidence>
<evidence type="ECO:0000256" key="1">
    <source>
        <dbReference type="SAM" id="MobiDB-lite"/>
    </source>
</evidence>
<dbReference type="Proteomes" id="UP000504636">
    <property type="component" value="Unplaced"/>
</dbReference>
<dbReference type="OrthoDB" id="10644649at2759"/>
<dbReference type="GeneID" id="54465736"/>
<dbReference type="EMBL" id="MU003692">
    <property type="protein sequence ID" value="KAF2817961.1"/>
    <property type="molecule type" value="Genomic_DNA"/>
</dbReference>
<proteinExistence type="predicted"/>
<dbReference type="AlphaFoldDB" id="A0A6A6ZA15"/>
<evidence type="ECO:0000313" key="2">
    <source>
        <dbReference type="EMBL" id="KAF2817961.1"/>
    </source>
</evidence>
<feature type="region of interest" description="Disordered" evidence="1">
    <location>
        <begin position="187"/>
        <end position="213"/>
    </location>
</feature>
<reference evidence="4" key="2">
    <citation type="submission" date="2020-04" db="EMBL/GenBank/DDBJ databases">
        <authorList>
            <consortium name="NCBI Genome Project"/>
        </authorList>
    </citation>
    <scope>NUCLEOTIDE SEQUENCE</scope>
    <source>
        <strain evidence="4">CBS 304.34</strain>
    </source>
</reference>
<reference evidence="4" key="3">
    <citation type="submission" date="2025-04" db="UniProtKB">
        <authorList>
            <consortium name="RefSeq"/>
        </authorList>
    </citation>
    <scope>IDENTIFICATION</scope>
    <source>
        <strain evidence="4">CBS 304.34</strain>
    </source>
</reference>
<feature type="compositionally biased region" description="Basic and acidic residues" evidence="1">
    <location>
        <begin position="187"/>
        <end position="202"/>
    </location>
</feature>
<protein>
    <submittedName>
        <fullName evidence="2 4">Uncharacterized protein</fullName>
    </submittedName>
</protein>
<sequence length="228" mass="25343">MAAFMQAWNGPNCALGSINNPPEEILFDIVNYLIMDLTTAALPTNTEDSSTLNPLYNLHMASRRMYDYFKPFVYSLLSGVLGYRTSGLILTATNRAAPGAPETILNAARVCARKISKKDRKTLHSSFCAAPGALDTNLNVSRARTSLSSTSTMTGSALRWRVEQAKARSKVWWARHTHHIFDLIEEKKKERKEKKAEKEKKAAAAAPRCVRKEDISAPVKAENSLGWD</sequence>
<organism evidence="2">
    <name type="scientific">Mytilinidion resinicola</name>
    <dbReference type="NCBI Taxonomy" id="574789"/>
    <lineage>
        <taxon>Eukaryota</taxon>
        <taxon>Fungi</taxon>
        <taxon>Dikarya</taxon>
        <taxon>Ascomycota</taxon>
        <taxon>Pezizomycotina</taxon>
        <taxon>Dothideomycetes</taxon>
        <taxon>Pleosporomycetidae</taxon>
        <taxon>Mytilinidiales</taxon>
        <taxon>Mytilinidiaceae</taxon>
        <taxon>Mytilinidion</taxon>
    </lineage>
</organism>
<gene>
    <name evidence="2 4" type="ORF">BDZ99DRAFT_514183</name>
</gene>
<reference evidence="2 4" key="1">
    <citation type="journal article" date="2020" name="Stud. Mycol.">
        <title>101 Dothideomycetes genomes: a test case for predicting lifestyles and emergence of pathogens.</title>
        <authorList>
            <person name="Haridas S."/>
            <person name="Albert R."/>
            <person name="Binder M."/>
            <person name="Bloem J."/>
            <person name="Labutti K."/>
            <person name="Salamov A."/>
            <person name="Andreopoulos B."/>
            <person name="Baker S."/>
            <person name="Barry K."/>
            <person name="Bills G."/>
            <person name="Bluhm B."/>
            <person name="Cannon C."/>
            <person name="Castanera R."/>
            <person name="Culley D."/>
            <person name="Daum C."/>
            <person name="Ezra D."/>
            <person name="Gonzalez J."/>
            <person name="Henrissat B."/>
            <person name="Kuo A."/>
            <person name="Liang C."/>
            <person name="Lipzen A."/>
            <person name="Lutzoni F."/>
            <person name="Magnuson J."/>
            <person name="Mondo S."/>
            <person name="Nolan M."/>
            <person name="Ohm R."/>
            <person name="Pangilinan J."/>
            <person name="Park H.-J."/>
            <person name="Ramirez L."/>
            <person name="Alfaro M."/>
            <person name="Sun H."/>
            <person name="Tritt A."/>
            <person name="Yoshinaga Y."/>
            <person name="Zwiers L.-H."/>
            <person name="Turgeon B."/>
            <person name="Goodwin S."/>
            <person name="Spatafora J."/>
            <person name="Crous P."/>
            <person name="Grigoriev I."/>
        </authorList>
    </citation>
    <scope>NUCLEOTIDE SEQUENCE</scope>
    <source>
        <strain evidence="2 4">CBS 304.34</strain>
    </source>
</reference>
<accession>A0A6A6ZA15</accession>
<dbReference type="RefSeq" id="XP_033584925.1">
    <property type="nucleotide sequence ID" value="XM_033724843.1"/>
</dbReference>
<name>A0A6A6ZA15_9PEZI</name>
<keyword evidence="3" id="KW-1185">Reference proteome</keyword>